<dbReference type="OrthoDB" id="5370359at2759"/>
<dbReference type="AlphaFoldDB" id="A0A5N5QGN6"/>
<dbReference type="Proteomes" id="UP000383932">
    <property type="component" value="Unassembled WGS sequence"/>
</dbReference>
<evidence type="ECO:0000256" key="1">
    <source>
        <dbReference type="SAM" id="MobiDB-lite"/>
    </source>
</evidence>
<sequence length="212" mass="22796">MSDLSNSPPPAPSTSTAAGTKRKSTGETSAPKRAKKSQPDPYAQVKSIIHTVLESPETFSLPTGEAEFRRLVVAIASYAKSLEGSIAVASSTGKPAPPPKTPEQVTVEADRLTDMINRGISKQMSWKPSCKTGSAKYAYDGVCADPRVFGAAFRLDGPPTWKAKKFTQLEFETMVGAVTKSIRYDTLRLSGDVNVRWNSDTGEFKISGSYGK</sequence>
<gene>
    <name evidence="2" type="ORF">CTheo_5616</name>
</gene>
<protein>
    <submittedName>
        <fullName evidence="2">Uncharacterized protein</fullName>
    </submittedName>
</protein>
<comment type="caution">
    <text evidence="2">The sequence shown here is derived from an EMBL/GenBank/DDBJ whole genome shotgun (WGS) entry which is preliminary data.</text>
</comment>
<organism evidence="2 3">
    <name type="scientific">Ceratobasidium theobromae</name>
    <dbReference type="NCBI Taxonomy" id="1582974"/>
    <lineage>
        <taxon>Eukaryota</taxon>
        <taxon>Fungi</taxon>
        <taxon>Dikarya</taxon>
        <taxon>Basidiomycota</taxon>
        <taxon>Agaricomycotina</taxon>
        <taxon>Agaricomycetes</taxon>
        <taxon>Cantharellales</taxon>
        <taxon>Ceratobasidiaceae</taxon>
        <taxon>Ceratobasidium</taxon>
    </lineage>
</organism>
<evidence type="ECO:0000313" key="3">
    <source>
        <dbReference type="Proteomes" id="UP000383932"/>
    </source>
</evidence>
<reference evidence="2 3" key="1">
    <citation type="journal article" date="2019" name="Fungal Biol. Biotechnol.">
        <title>Draft genome sequence of fastidious pathogen Ceratobasidium theobromae, which causes vascular-streak dieback in Theobroma cacao.</title>
        <authorList>
            <person name="Ali S.S."/>
            <person name="Asman A."/>
            <person name="Shao J."/>
            <person name="Firmansyah A.P."/>
            <person name="Susilo A.W."/>
            <person name="Rosmana A."/>
            <person name="McMahon P."/>
            <person name="Junaid M."/>
            <person name="Guest D."/>
            <person name="Kheng T.Y."/>
            <person name="Meinhardt L.W."/>
            <person name="Bailey B.A."/>
        </authorList>
    </citation>
    <scope>NUCLEOTIDE SEQUENCE [LARGE SCALE GENOMIC DNA]</scope>
    <source>
        <strain evidence="2 3">CT2</strain>
    </source>
</reference>
<name>A0A5N5QGN6_9AGAM</name>
<feature type="region of interest" description="Disordered" evidence="1">
    <location>
        <begin position="1"/>
        <end position="43"/>
    </location>
</feature>
<accession>A0A5N5QGN6</accession>
<evidence type="ECO:0000313" key="2">
    <source>
        <dbReference type="EMBL" id="KAB5590922.1"/>
    </source>
</evidence>
<proteinExistence type="predicted"/>
<dbReference type="EMBL" id="SSOP01000135">
    <property type="protein sequence ID" value="KAB5590922.1"/>
    <property type="molecule type" value="Genomic_DNA"/>
</dbReference>
<keyword evidence="3" id="KW-1185">Reference proteome</keyword>